<dbReference type="SUPFAM" id="SSF49478">
    <property type="entry name" value="Cna protein B-type domain"/>
    <property type="match status" value="1"/>
</dbReference>
<evidence type="ECO:0000313" key="5">
    <source>
        <dbReference type="Proteomes" id="UP000509513"/>
    </source>
</evidence>
<gene>
    <name evidence="2" type="ORF">ACBT_1634</name>
    <name evidence="3" type="ORF">FE247_05785</name>
</gene>
<dbReference type="EMBL" id="VBUC01000011">
    <property type="protein sequence ID" value="TLS99218.1"/>
    <property type="molecule type" value="Genomic_DNA"/>
</dbReference>
<feature type="chain" id="PRO_5044621616" evidence="1">
    <location>
        <begin position="23"/>
        <end position="220"/>
    </location>
</feature>
<organism evidence="2 5">
    <name type="scientific">Aliarcobacter cibarius</name>
    <dbReference type="NCBI Taxonomy" id="255507"/>
    <lineage>
        <taxon>Bacteria</taxon>
        <taxon>Pseudomonadati</taxon>
        <taxon>Campylobacterota</taxon>
        <taxon>Epsilonproteobacteria</taxon>
        <taxon>Campylobacterales</taxon>
        <taxon>Arcobacteraceae</taxon>
        <taxon>Aliarcobacter</taxon>
    </lineage>
</organism>
<reference evidence="3 4" key="1">
    <citation type="submission" date="2019-05" db="EMBL/GenBank/DDBJ databases">
        <title>Arcobacter cibarius and Arcobacter thereius providing challenges in identification an antibiotic susceptibility and Quinolone resistance.</title>
        <authorList>
            <person name="Busch A."/>
            <person name="Hanel I."/>
            <person name="Hotzel H."/>
            <person name="Tomaso H."/>
        </authorList>
    </citation>
    <scope>NUCLEOTIDE SEQUENCE [LARGE SCALE GENOMIC DNA]</scope>
    <source>
        <strain evidence="3 4">16CS0831-2</strain>
    </source>
</reference>
<sequence length="220" mass="25394">MKRLVYGVLTSAIFLSNASAYAIWMEKEKKDKVNIYFGEFSEDQKERSKFLNKLKVDTFYPKDIVKDLKREENSIALTLSKDSDLILVEVSEPRLNKNTQQSIRKISYAKVGATNTEALAKFDFISVEKNSNTFKLLFDNKPLVKIKVTVVSPTKWEKNFYTNENGEFEIQTPWIGTYLLEASFEENIKGEENGKTFDKTIHVITNSINLEQGLPWKINK</sequence>
<dbReference type="Proteomes" id="UP000509513">
    <property type="component" value="Chromosome"/>
</dbReference>
<keyword evidence="4" id="KW-1185">Reference proteome</keyword>
<dbReference type="RefSeq" id="WP_024776054.1">
    <property type="nucleotide sequence ID" value="NZ_CP043857.1"/>
</dbReference>
<dbReference type="KEGG" id="acib:ACBT_1634"/>
<dbReference type="Proteomes" id="UP000305417">
    <property type="component" value="Unassembled WGS sequence"/>
</dbReference>
<proteinExistence type="predicted"/>
<dbReference type="AlphaFoldDB" id="A0A5J6RHY0"/>
<accession>A0A5J6RHY0</accession>
<protein>
    <submittedName>
        <fullName evidence="2">DUF4198 domain-containing protein</fullName>
    </submittedName>
</protein>
<feature type="signal peptide" evidence="1">
    <location>
        <begin position="1"/>
        <end position="22"/>
    </location>
</feature>
<evidence type="ECO:0000313" key="3">
    <source>
        <dbReference type="EMBL" id="TLS99218.1"/>
    </source>
</evidence>
<reference evidence="2 5" key="2">
    <citation type="submission" date="2020-05" db="EMBL/GenBank/DDBJ databases">
        <title>Complete genome sequencing of Campylobacter and Arcobacter type strains.</title>
        <authorList>
            <person name="Miller W.G."/>
            <person name="Yee E."/>
        </authorList>
    </citation>
    <scope>NUCLEOTIDE SEQUENCE [LARGE SCALE GENOMIC DNA]</scope>
    <source>
        <strain evidence="2 5">LMG 21996</strain>
    </source>
</reference>
<evidence type="ECO:0000313" key="2">
    <source>
        <dbReference type="EMBL" id="QKJ27534.1"/>
    </source>
</evidence>
<dbReference type="EMBL" id="CP054051">
    <property type="protein sequence ID" value="QKJ27534.1"/>
    <property type="molecule type" value="Genomic_DNA"/>
</dbReference>
<dbReference type="OrthoDB" id="5995861at2"/>
<keyword evidence="1" id="KW-0732">Signal</keyword>
<evidence type="ECO:0000313" key="4">
    <source>
        <dbReference type="Proteomes" id="UP000305417"/>
    </source>
</evidence>
<name>A0A5J6RHY0_9BACT</name>
<evidence type="ECO:0000256" key="1">
    <source>
        <dbReference type="SAM" id="SignalP"/>
    </source>
</evidence>
<dbReference type="STRING" id="1442598.GCA_000522465_01986"/>